<protein>
    <submittedName>
        <fullName evidence="1">Uncharacterized protein</fullName>
    </submittedName>
</protein>
<organism evidence="1 2">
    <name type="scientific">Gigaspora rosea</name>
    <dbReference type="NCBI Taxonomy" id="44941"/>
    <lineage>
        <taxon>Eukaryota</taxon>
        <taxon>Fungi</taxon>
        <taxon>Fungi incertae sedis</taxon>
        <taxon>Mucoromycota</taxon>
        <taxon>Glomeromycotina</taxon>
        <taxon>Glomeromycetes</taxon>
        <taxon>Diversisporales</taxon>
        <taxon>Gigasporaceae</taxon>
        <taxon>Gigaspora</taxon>
    </lineage>
</organism>
<accession>A0A397WBI5</accession>
<keyword evidence="2" id="KW-1185">Reference proteome</keyword>
<name>A0A397WBI5_9GLOM</name>
<dbReference type="Proteomes" id="UP000266673">
    <property type="component" value="Unassembled WGS sequence"/>
</dbReference>
<evidence type="ECO:0000313" key="2">
    <source>
        <dbReference type="Proteomes" id="UP000266673"/>
    </source>
</evidence>
<reference evidence="1 2" key="1">
    <citation type="submission" date="2018-06" db="EMBL/GenBank/DDBJ databases">
        <title>Comparative genomics reveals the genomic features of Rhizophagus irregularis, R. cerebriforme, R. diaphanum and Gigaspora rosea, and their symbiotic lifestyle signature.</title>
        <authorList>
            <person name="Morin E."/>
            <person name="San Clemente H."/>
            <person name="Chen E.C.H."/>
            <person name="De La Providencia I."/>
            <person name="Hainaut M."/>
            <person name="Kuo A."/>
            <person name="Kohler A."/>
            <person name="Murat C."/>
            <person name="Tang N."/>
            <person name="Roy S."/>
            <person name="Loubradou J."/>
            <person name="Henrissat B."/>
            <person name="Grigoriev I.V."/>
            <person name="Corradi N."/>
            <person name="Roux C."/>
            <person name="Martin F.M."/>
        </authorList>
    </citation>
    <scope>NUCLEOTIDE SEQUENCE [LARGE SCALE GENOMIC DNA]</scope>
    <source>
        <strain evidence="1 2">DAOM 194757</strain>
    </source>
</reference>
<evidence type="ECO:0000313" key="1">
    <source>
        <dbReference type="EMBL" id="RIB30123.1"/>
    </source>
</evidence>
<dbReference type="EMBL" id="QKWP01000020">
    <property type="protein sequence ID" value="RIB30123.1"/>
    <property type="molecule type" value="Genomic_DNA"/>
</dbReference>
<comment type="caution">
    <text evidence="1">The sequence shown here is derived from an EMBL/GenBank/DDBJ whole genome shotgun (WGS) entry which is preliminary data.</text>
</comment>
<gene>
    <name evidence="1" type="ORF">C2G38_2153422</name>
</gene>
<dbReference type="OrthoDB" id="2430843at2759"/>
<sequence length="135" mass="15694">MILEIWEVQYLANSSFSHFVYLLNDGSNISDKEFIVIFSNTLISISKTYFLPTQFIESSKFDARKVEMFANSGLGQPYEQIAKAISKKRKFSEIWGLERKIIVDIVKDNNDDIYYEVFDVDKLNDSTMDIQNPIN</sequence>
<proteinExistence type="predicted"/>
<dbReference type="AlphaFoldDB" id="A0A397WBI5"/>
<dbReference type="STRING" id="44941.A0A397WBI5"/>